<keyword evidence="3 5" id="KW-0687">Ribonucleoprotein</keyword>
<dbReference type="GO" id="GO:0005634">
    <property type="term" value="C:nucleus"/>
    <property type="evidence" value="ECO:0007669"/>
    <property type="project" value="UniProtKB-SubCell"/>
</dbReference>
<dbReference type="EMBL" id="GDID01000507">
    <property type="protein sequence ID" value="JAP96099.1"/>
    <property type="molecule type" value="Transcribed_RNA"/>
</dbReference>
<dbReference type="InterPro" id="IPR010920">
    <property type="entry name" value="LSM_dom_sf"/>
</dbReference>
<dbReference type="FunFam" id="2.30.30.100:FF:000058">
    <property type="entry name" value="Small nuclear ribonucleoprotein Sm D3"/>
    <property type="match status" value="1"/>
</dbReference>
<dbReference type="AlphaFoldDB" id="A0A146KLP9"/>
<accession>A0A146KLP9</accession>
<protein>
    <submittedName>
        <fullName evidence="5">Small nuclear ribonucleoprotein Sm D3</fullName>
    </submittedName>
</protein>
<keyword evidence="2" id="KW-0539">Nucleus</keyword>
<dbReference type="InterPro" id="IPR047575">
    <property type="entry name" value="Sm"/>
</dbReference>
<dbReference type="SUPFAM" id="SSF50182">
    <property type="entry name" value="Sm-like ribonucleoproteins"/>
    <property type="match status" value="1"/>
</dbReference>
<evidence type="ECO:0000256" key="3">
    <source>
        <dbReference type="ARBA" id="ARBA00023274"/>
    </source>
</evidence>
<proteinExistence type="predicted"/>
<dbReference type="Pfam" id="PF01423">
    <property type="entry name" value="LSM"/>
    <property type="match status" value="1"/>
</dbReference>
<name>A0A146KLP9_9EUKA</name>
<evidence type="ECO:0000256" key="2">
    <source>
        <dbReference type="ARBA" id="ARBA00023242"/>
    </source>
</evidence>
<feature type="non-terminal residue" evidence="5">
    <location>
        <position position="1"/>
    </location>
</feature>
<reference evidence="5" key="1">
    <citation type="submission" date="2015-07" db="EMBL/GenBank/DDBJ databases">
        <title>Adaptation to a free-living lifestyle via gene acquisitions in the diplomonad Trepomonas sp. PC1.</title>
        <authorList>
            <person name="Xu F."/>
            <person name="Jerlstrom-Hultqvist J."/>
            <person name="Kolisko M."/>
            <person name="Simpson A.G.B."/>
            <person name="Roger A.J."/>
            <person name="Svard S.G."/>
            <person name="Andersson J.O."/>
        </authorList>
    </citation>
    <scope>NUCLEOTIDE SEQUENCE</scope>
    <source>
        <strain evidence="5">PC1</strain>
    </source>
</reference>
<dbReference type="PROSITE" id="PS52002">
    <property type="entry name" value="SM"/>
    <property type="match status" value="1"/>
</dbReference>
<comment type="subcellular location">
    <subcellularLocation>
        <location evidence="1">Nucleus</location>
    </subcellularLocation>
</comment>
<evidence type="ECO:0000256" key="1">
    <source>
        <dbReference type="ARBA" id="ARBA00004123"/>
    </source>
</evidence>
<dbReference type="GO" id="GO:1990904">
    <property type="term" value="C:ribonucleoprotein complex"/>
    <property type="evidence" value="ECO:0007669"/>
    <property type="project" value="UniProtKB-KW"/>
</dbReference>
<dbReference type="PANTHER" id="PTHR23338">
    <property type="entry name" value="SMALL NUCLEAR RIBONUCLEOPROTEIN SM"/>
    <property type="match status" value="1"/>
</dbReference>
<organism evidence="5">
    <name type="scientific">Trepomonas sp. PC1</name>
    <dbReference type="NCBI Taxonomy" id="1076344"/>
    <lineage>
        <taxon>Eukaryota</taxon>
        <taxon>Metamonada</taxon>
        <taxon>Diplomonadida</taxon>
        <taxon>Hexamitidae</taxon>
        <taxon>Hexamitinae</taxon>
        <taxon>Trepomonas</taxon>
    </lineage>
</organism>
<evidence type="ECO:0000313" key="5">
    <source>
        <dbReference type="EMBL" id="JAP96099.1"/>
    </source>
</evidence>
<dbReference type="Gene3D" id="2.30.30.100">
    <property type="match status" value="1"/>
</dbReference>
<dbReference type="GO" id="GO:0006396">
    <property type="term" value="P:RNA processing"/>
    <property type="evidence" value="ECO:0007669"/>
    <property type="project" value="InterPro"/>
</dbReference>
<evidence type="ECO:0000259" key="4">
    <source>
        <dbReference type="PROSITE" id="PS52002"/>
    </source>
</evidence>
<dbReference type="InterPro" id="IPR027141">
    <property type="entry name" value="LSm4/Sm_D1/D3"/>
</dbReference>
<feature type="domain" description="Sm" evidence="4">
    <location>
        <begin position="1"/>
        <end position="67"/>
    </location>
</feature>
<sequence>QLLIEAKGMNLMVELESGDVYKGILKQADYNMNLELTNVQKNDSVEKIERIYVRGSQIKFVKVPDELAKAPMFKEKRQ</sequence>
<dbReference type="GO" id="GO:0003723">
    <property type="term" value="F:RNA binding"/>
    <property type="evidence" value="ECO:0007669"/>
    <property type="project" value="InterPro"/>
</dbReference>
<dbReference type="SMART" id="SM00651">
    <property type="entry name" value="Sm"/>
    <property type="match status" value="1"/>
</dbReference>
<dbReference type="InterPro" id="IPR001163">
    <property type="entry name" value="Sm_dom_euk/arc"/>
</dbReference>
<gene>
    <name evidence="5" type="ORF">TPC1_10679</name>
</gene>